<keyword evidence="2" id="KW-1185">Reference proteome</keyword>
<dbReference type="CDD" id="cd00761">
    <property type="entry name" value="Glyco_tranf_GTA_type"/>
    <property type="match status" value="1"/>
</dbReference>
<reference evidence="1" key="1">
    <citation type="submission" date="2022-10" db="EMBL/GenBank/DDBJ databases">
        <title>Complete genome sequence of Schlegelella aquatica LMG 23380.</title>
        <authorList>
            <person name="Musilova J."/>
            <person name="Kourilova X."/>
            <person name="Bezdicek M."/>
            <person name="Hermankova K."/>
            <person name="Obruca S."/>
            <person name="Sedlar K."/>
        </authorList>
    </citation>
    <scope>NUCLEOTIDE SEQUENCE</scope>
    <source>
        <strain evidence="1">LMG 23380</strain>
    </source>
</reference>
<dbReference type="SUPFAM" id="SSF53448">
    <property type="entry name" value="Nucleotide-diphospho-sugar transferases"/>
    <property type="match status" value="1"/>
</dbReference>
<name>A0ABY6MUD7_9BURK</name>
<evidence type="ECO:0000313" key="2">
    <source>
        <dbReference type="Proteomes" id="UP001163266"/>
    </source>
</evidence>
<accession>A0ABY6MUD7</accession>
<evidence type="ECO:0000313" key="1">
    <source>
        <dbReference type="EMBL" id="UZD55633.1"/>
    </source>
</evidence>
<dbReference type="InterPro" id="IPR029044">
    <property type="entry name" value="Nucleotide-diphossugar_trans"/>
</dbReference>
<dbReference type="EMBL" id="CP110257">
    <property type="protein sequence ID" value="UZD55633.1"/>
    <property type="molecule type" value="Genomic_DNA"/>
</dbReference>
<sequence length="349" mass="39982">MPSNPVTLQVNLHPFDAPHAVHTLAHHIRVFGEQVDEILFTLDLHQTPASRYRADDYDTRLRDLRALLGELRSRSAKVRVVEVRYDKGNIREVARTFVGRDWLPKKAYNGSPFHAYLFGLREATHDFVLHLDSDMMFGGGSSSWVAEAVEHLRRDPRVLSCSPYPGPPRSDGRLFNASELRRVSTDPPAHEFSTLSTRVFLLDRRRFERGELRIPLCQPNLAGRATAFINYTPPYLALEDCMTALMKDQGLVRLDFLGSPPGLWSLHPVYRSERFYRELPRLIQRIEAGDVPDAQRGHYDLKEPFFDWSDVRARRTVVARIGRRLNWAAAGLRLRLHALTRKTDPASSP</sequence>
<protein>
    <submittedName>
        <fullName evidence="1">Capsular biosynthesis protein</fullName>
    </submittedName>
</protein>
<organism evidence="1 2">
    <name type="scientific">Caldimonas aquatica</name>
    <dbReference type="NCBI Taxonomy" id="376175"/>
    <lineage>
        <taxon>Bacteria</taxon>
        <taxon>Pseudomonadati</taxon>
        <taxon>Pseudomonadota</taxon>
        <taxon>Betaproteobacteria</taxon>
        <taxon>Burkholderiales</taxon>
        <taxon>Sphaerotilaceae</taxon>
        <taxon>Caldimonas</taxon>
    </lineage>
</organism>
<proteinExistence type="predicted"/>
<gene>
    <name evidence="1" type="ORF">OMP39_03330</name>
</gene>
<dbReference type="RefSeq" id="WP_264893387.1">
    <property type="nucleotide sequence ID" value="NZ_CP110257.1"/>
</dbReference>
<dbReference type="Proteomes" id="UP001163266">
    <property type="component" value="Chromosome"/>
</dbReference>